<dbReference type="Proteomes" id="UP000072421">
    <property type="component" value="Chromosome"/>
</dbReference>
<accession>A0A127PG47</accession>
<dbReference type="EMBL" id="CP013232">
    <property type="protein sequence ID" value="AMO96695.1"/>
    <property type="molecule type" value="Genomic_DNA"/>
</dbReference>
<dbReference type="AlphaFoldDB" id="A0A127PG47"/>
<reference evidence="1" key="1">
    <citation type="submission" date="2015-11" db="EMBL/GenBank/DDBJ databases">
        <title>Exploring the genomic traits of fungus-feeding bacterial genus Collimonas.</title>
        <authorList>
            <person name="Song C."/>
            <person name="Schmidt R."/>
            <person name="de Jager V."/>
            <person name="Krzyzanowska D."/>
            <person name="Jongedijk E."/>
            <person name="Cankar K."/>
            <person name="Beekwilder J."/>
            <person name="van Veen A."/>
            <person name="de Boer W."/>
            <person name="van Veen J.A."/>
            <person name="Garbeva P."/>
        </authorList>
    </citation>
    <scope>NUCLEOTIDE SEQUENCE [LARGE SCALE GENOMIC DNA]</scope>
    <source>
        <strain evidence="1">Ter6</strain>
    </source>
</reference>
<gene>
    <name evidence="1" type="ORF">CFter6_4086</name>
</gene>
<protein>
    <submittedName>
        <fullName evidence="1">Uncharacterized protein</fullName>
    </submittedName>
</protein>
<name>A0A127PG47_9BURK</name>
<sequence>MVNSMGTPEPSHSMRHAVIPIIEELLPDKACKPVAPMGHWQRP</sequence>
<organism evidence="1">
    <name type="scientific">Collimonas fungivorans</name>
    <dbReference type="NCBI Taxonomy" id="158899"/>
    <lineage>
        <taxon>Bacteria</taxon>
        <taxon>Pseudomonadati</taxon>
        <taxon>Pseudomonadota</taxon>
        <taxon>Betaproteobacteria</taxon>
        <taxon>Burkholderiales</taxon>
        <taxon>Oxalobacteraceae</taxon>
        <taxon>Collimonas</taxon>
    </lineage>
</organism>
<proteinExistence type="predicted"/>
<evidence type="ECO:0000313" key="1">
    <source>
        <dbReference type="EMBL" id="AMO96695.1"/>
    </source>
</evidence>